<dbReference type="Gene3D" id="1.20.1050.10">
    <property type="match status" value="1"/>
</dbReference>
<evidence type="ECO:0000313" key="2">
    <source>
        <dbReference type="EMBL" id="MBE0464239.1"/>
    </source>
</evidence>
<feature type="non-terminal residue" evidence="2">
    <location>
        <position position="1"/>
    </location>
</feature>
<keyword evidence="3" id="KW-1185">Reference proteome</keyword>
<organism evidence="2 3">
    <name type="scientific">Halomonas colorata</name>
    <dbReference type="NCBI Taxonomy" id="2742615"/>
    <lineage>
        <taxon>Bacteria</taxon>
        <taxon>Pseudomonadati</taxon>
        <taxon>Pseudomonadota</taxon>
        <taxon>Gammaproteobacteria</taxon>
        <taxon>Oceanospirillales</taxon>
        <taxon>Halomonadaceae</taxon>
        <taxon>Halomonas</taxon>
    </lineage>
</organism>
<accession>A0ABR9FZZ0</accession>
<dbReference type="EMBL" id="RRZB01000029">
    <property type="protein sequence ID" value="MBE0464239.1"/>
    <property type="molecule type" value="Genomic_DNA"/>
</dbReference>
<dbReference type="InterPro" id="IPR036282">
    <property type="entry name" value="Glutathione-S-Trfase_C_sf"/>
</dbReference>
<dbReference type="InterPro" id="IPR004046">
    <property type="entry name" value="GST_C"/>
</dbReference>
<dbReference type="Proteomes" id="UP001645038">
    <property type="component" value="Unassembled WGS sequence"/>
</dbReference>
<evidence type="ECO:0000313" key="3">
    <source>
        <dbReference type="Proteomes" id="UP001645038"/>
    </source>
</evidence>
<feature type="domain" description="Glutathione S-transferase C-terminal" evidence="1">
    <location>
        <begin position="14"/>
        <end position="73"/>
    </location>
</feature>
<dbReference type="RefSeq" id="WP_192538748.1">
    <property type="nucleotide sequence ID" value="NZ_RRZB01000029.1"/>
</dbReference>
<dbReference type="Pfam" id="PF00043">
    <property type="entry name" value="GST_C"/>
    <property type="match status" value="1"/>
</dbReference>
<proteinExistence type="predicted"/>
<evidence type="ECO:0000259" key="1">
    <source>
        <dbReference type="Pfam" id="PF00043"/>
    </source>
</evidence>
<dbReference type="SUPFAM" id="SSF47616">
    <property type="entry name" value="GST C-terminal domain-like"/>
    <property type="match status" value="1"/>
</dbReference>
<protein>
    <submittedName>
        <fullName evidence="2">Glutathione S-transferase family protein</fullName>
    </submittedName>
</protein>
<gene>
    <name evidence="2" type="ORF">EI547_12355</name>
</gene>
<name>A0ABR9FZZ0_9GAMM</name>
<comment type="caution">
    <text evidence="2">The sequence shown here is derived from an EMBL/GenBank/DDBJ whole genome shotgun (WGS) entry which is preliminary data.</text>
</comment>
<sequence length="88" mass="9987">HNSILSRYGVSGKAGAVQNVLEHALSDTKYLLGDQFTYPDILMTSALSQILHTNLIDTFPKVATYLGRCHDRPAWLRCIDEYHRRLEA</sequence>
<reference evidence="2 3" key="1">
    <citation type="submission" date="2020-07" db="EMBL/GenBank/DDBJ databases">
        <title>Halophilic bacteria isolated from french cheeses.</title>
        <authorList>
            <person name="Kothe C.I."/>
            <person name="Farah-Kraiem B."/>
            <person name="Renault P."/>
            <person name="Dridi B."/>
        </authorList>
    </citation>
    <scope>NUCLEOTIDE SEQUENCE [LARGE SCALE GENOMIC DNA]</scope>
    <source>
        <strain evidence="2 3">FME20</strain>
    </source>
</reference>